<dbReference type="PANTHER" id="PTHR23022:SF135">
    <property type="entry name" value="SI:DKEY-77F5.3"/>
    <property type="match status" value="1"/>
</dbReference>
<dbReference type="InterPro" id="IPR038717">
    <property type="entry name" value="Tc1-like_DDE_dom"/>
</dbReference>
<evidence type="ECO:0000313" key="4">
    <source>
        <dbReference type="Proteomes" id="UP001328107"/>
    </source>
</evidence>
<comment type="caution">
    <text evidence="3">The sequence shown here is derived from an EMBL/GenBank/DDBJ whole genome shotgun (WGS) entry which is preliminary data.</text>
</comment>
<dbReference type="Proteomes" id="UP001328107">
    <property type="component" value="Unassembled WGS sequence"/>
</dbReference>
<reference evidence="3" key="2">
    <citation type="submission" date="2023-06" db="EMBL/GenBank/DDBJ databases">
        <title>Genome assembly of Pristionchus species.</title>
        <authorList>
            <person name="Yoshida K."/>
            <person name="Sommer R.J."/>
        </authorList>
    </citation>
    <scope>NUCLEOTIDE SEQUENCE</scope>
    <source>
        <strain evidence="3">RS5460</strain>
    </source>
</reference>
<dbReference type="Pfam" id="PF13358">
    <property type="entry name" value="DDE_3"/>
    <property type="match status" value="1"/>
</dbReference>
<sequence>EQNVDKTWKDCLVGWDDQGIPYTEMSRRLLAMGHVVSPTTIQRLLALPPKLEKEYSPRPETIPPDLYPAVRSHIAKMYEDDDEITLSSLLQSIEANRQPRVDWCKARIEENCTFRKHIFTDESMIQLDSNSRKVWVLSTARDRRIKSTFKHPQKVLVWGGISWKGPTNLVVLDGSCRVDAVEYCKILRDGYVEWERENFGGKSLLVQDNAPCHKANITKEFLKREEIE</sequence>
<dbReference type="InterPro" id="IPR052338">
    <property type="entry name" value="Transposase_5"/>
</dbReference>
<dbReference type="AlphaFoldDB" id="A0AAN5CV85"/>
<accession>A0AAN5CV85</accession>
<dbReference type="EMBL" id="BTRK01000002">
    <property type="protein sequence ID" value="GMR38700.1"/>
    <property type="molecule type" value="Genomic_DNA"/>
</dbReference>
<feature type="non-terminal residue" evidence="3">
    <location>
        <position position="1"/>
    </location>
</feature>
<dbReference type="PANTHER" id="PTHR23022">
    <property type="entry name" value="TRANSPOSABLE ELEMENT-RELATED"/>
    <property type="match status" value="1"/>
</dbReference>
<organism evidence="3 4">
    <name type="scientific">Pristionchus mayeri</name>
    <dbReference type="NCBI Taxonomy" id="1317129"/>
    <lineage>
        <taxon>Eukaryota</taxon>
        <taxon>Metazoa</taxon>
        <taxon>Ecdysozoa</taxon>
        <taxon>Nematoda</taxon>
        <taxon>Chromadorea</taxon>
        <taxon>Rhabditida</taxon>
        <taxon>Rhabditina</taxon>
        <taxon>Diplogasteromorpha</taxon>
        <taxon>Diplogasteroidea</taxon>
        <taxon>Neodiplogasteridae</taxon>
        <taxon>Pristionchus</taxon>
    </lineage>
</organism>
<dbReference type="GO" id="GO:0003676">
    <property type="term" value="F:nucleic acid binding"/>
    <property type="evidence" value="ECO:0007669"/>
    <property type="project" value="InterPro"/>
</dbReference>
<reference evidence="4" key="1">
    <citation type="submission" date="2022-10" db="EMBL/GenBank/DDBJ databases">
        <title>Genome assembly of Pristionchus species.</title>
        <authorList>
            <person name="Yoshida K."/>
            <person name="Sommer R.J."/>
        </authorList>
    </citation>
    <scope>NUCLEOTIDE SEQUENCE [LARGE SCALE GENOMIC DNA]</scope>
    <source>
        <strain evidence="2 4">RS5460</strain>
    </source>
</reference>
<evidence type="ECO:0000259" key="1">
    <source>
        <dbReference type="Pfam" id="PF13358"/>
    </source>
</evidence>
<evidence type="ECO:0000313" key="3">
    <source>
        <dbReference type="EMBL" id="GMR51636.1"/>
    </source>
</evidence>
<dbReference type="EMBL" id="BTRK01000005">
    <property type="protein sequence ID" value="GMR51636.1"/>
    <property type="molecule type" value="Genomic_DNA"/>
</dbReference>
<feature type="non-terminal residue" evidence="3">
    <location>
        <position position="228"/>
    </location>
</feature>
<proteinExistence type="predicted"/>
<keyword evidence="4" id="KW-1185">Reference proteome</keyword>
<dbReference type="Gene3D" id="3.30.420.10">
    <property type="entry name" value="Ribonuclease H-like superfamily/Ribonuclease H"/>
    <property type="match status" value="1"/>
</dbReference>
<feature type="domain" description="Tc1-like transposase DDE" evidence="1">
    <location>
        <begin position="118"/>
        <end position="225"/>
    </location>
</feature>
<protein>
    <recommendedName>
        <fullName evidence="1">Tc1-like transposase DDE domain-containing protein</fullName>
    </recommendedName>
</protein>
<evidence type="ECO:0000313" key="2">
    <source>
        <dbReference type="EMBL" id="GMR38700.1"/>
    </source>
</evidence>
<gene>
    <name evidence="2" type="ORF">PMAYCL1PPCAC_08895</name>
    <name evidence="3" type="ORF">PMAYCL1PPCAC_21831</name>
</gene>
<name>A0AAN5CV85_9BILA</name>
<dbReference type="InterPro" id="IPR036397">
    <property type="entry name" value="RNaseH_sf"/>
</dbReference>